<dbReference type="CDD" id="cd07395">
    <property type="entry name" value="MPP_CSTP1"/>
    <property type="match status" value="1"/>
</dbReference>
<evidence type="ECO:0000259" key="13">
    <source>
        <dbReference type="Pfam" id="PF00149"/>
    </source>
</evidence>
<dbReference type="EC" id="3.1.3.16" evidence="4"/>
<dbReference type="Pfam" id="PF00149">
    <property type="entry name" value="Metallophos"/>
    <property type="match status" value="1"/>
</dbReference>
<dbReference type="InterPro" id="IPR051918">
    <property type="entry name" value="STPP_CPPED1"/>
</dbReference>
<keyword evidence="7" id="KW-0479">Metal-binding</keyword>
<comment type="subcellular location">
    <subcellularLocation>
        <location evidence="2">Cytoplasm</location>
    </subcellularLocation>
</comment>
<dbReference type="InterPro" id="IPR004843">
    <property type="entry name" value="Calcineurin-like_PHP"/>
</dbReference>
<dbReference type="GO" id="GO:0046872">
    <property type="term" value="F:metal ion binding"/>
    <property type="evidence" value="ECO:0007669"/>
    <property type="project" value="UniProtKB-KW"/>
</dbReference>
<evidence type="ECO:0000256" key="3">
    <source>
        <dbReference type="ARBA" id="ARBA00010567"/>
    </source>
</evidence>
<comment type="catalytic activity">
    <reaction evidence="11">
        <text>O-phospho-L-threonyl-[protein] + H2O = L-threonyl-[protein] + phosphate</text>
        <dbReference type="Rhea" id="RHEA:47004"/>
        <dbReference type="Rhea" id="RHEA-COMP:11060"/>
        <dbReference type="Rhea" id="RHEA-COMP:11605"/>
        <dbReference type="ChEBI" id="CHEBI:15377"/>
        <dbReference type="ChEBI" id="CHEBI:30013"/>
        <dbReference type="ChEBI" id="CHEBI:43474"/>
        <dbReference type="ChEBI" id="CHEBI:61977"/>
        <dbReference type="EC" id="3.1.3.16"/>
    </reaction>
</comment>
<dbReference type="PANTHER" id="PTHR43143">
    <property type="entry name" value="METALLOPHOSPHOESTERASE, CALCINEURIN SUPERFAMILY"/>
    <property type="match status" value="1"/>
</dbReference>
<keyword evidence="8" id="KW-0378">Hydrolase</keyword>
<evidence type="ECO:0000256" key="4">
    <source>
        <dbReference type="ARBA" id="ARBA00013081"/>
    </source>
</evidence>
<dbReference type="SUPFAM" id="SSF56300">
    <property type="entry name" value="Metallo-dependent phosphatases"/>
    <property type="match status" value="1"/>
</dbReference>
<evidence type="ECO:0000256" key="10">
    <source>
        <dbReference type="ARBA" id="ARBA00047761"/>
    </source>
</evidence>
<comment type="catalytic activity">
    <reaction evidence="10">
        <text>O-phospho-L-seryl-[protein] + H2O = L-seryl-[protein] + phosphate</text>
        <dbReference type="Rhea" id="RHEA:20629"/>
        <dbReference type="Rhea" id="RHEA-COMP:9863"/>
        <dbReference type="Rhea" id="RHEA-COMP:11604"/>
        <dbReference type="ChEBI" id="CHEBI:15377"/>
        <dbReference type="ChEBI" id="CHEBI:29999"/>
        <dbReference type="ChEBI" id="CHEBI:43474"/>
        <dbReference type="ChEBI" id="CHEBI:83421"/>
        <dbReference type="EC" id="3.1.3.16"/>
    </reaction>
</comment>
<evidence type="ECO:0000256" key="12">
    <source>
        <dbReference type="SAM" id="MobiDB-lite"/>
    </source>
</evidence>
<dbReference type="Gene3D" id="3.60.21.10">
    <property type="match status" value="1"/>
</dbReference>
<reference evidence="14" key="1">
    <citation type="submission" date="2018-10" db="EMBL/GenBank/DDBJ databases">
        <title>Transcriptome assembly of Aceria tosichella (Wheat curl mite) Type 2.</title>
        <authorList>
            <person name="Scully E.D."/>
            <person name="Geib S.M."/>
            <person name="Palmer N.A."/>
            <person name="Gupta A.K."/>
            <person name="Sarath G."/>
            <person name="Tatineni S."/>
        </authorList>
    </citation>
    <scope>NUCLEOTIDE SEQUENCE</scope>
    <source>
        <strain evidence="14">LincolnNE</strain>
    </source>
</reference>
<evidence type="ECO:0000256" key="1">
    <source>
        <dbReference type="ARBA" id="ARBA00001968"/>
    </source>
</evidence>
<evidence type="ECO:0000256" key="8">
    <source>
        <dbReference type="ARBA" id="ARBA00022801"/>
    </source>
</evidence>
<name>A0A6G1S612_9ACAR</name>
<evidence type="ECO:0000313" key="14">
    <source>
        <dbReference type="EMBL" id="MDE45402.1"/>
    </source>
</evidence>
<sequence length="364" mass="42338">MNDLGARDEDQKVAALEPAWQPRRYFGSDKMQQQQQQQQTQQLEQDSGHAAEPSQQALAEASRFRVRTARRRHLDFDDEYDLADVSAPQRSKWSGPFHFIQAADCQFGMIDSYVHHRTEPGWREEIELCERLVSLCHQMQPKPLFMIICGDLVDSLPASEIGRRQVVDFKRIFAKLDPAIPLVCVCGNHDVGDEPTSKTVSDYKRTFGDDYFYFTKNDILFIVINSQFYQNRDHVQDEAREQDQWLEGLLAKCRLFKYSIIFEHIPWFLEDAEEQNDYFNIRKEVRLEWLRKFKDAGVTKIMCGHYHRNAGGWFQGMELVVTSAIGAQCGTDKSGIRIVKVLDKSIEHKYYAMEDVPLRIELGQ</sequence>
<organism evidence="14">
    <name type="scientific">Aceria tosichella</name>
    <name type="common">wheat curl mite</name>
    <dbReference type="NCBI Taxonomy" id="561515"/>
    <lineage>
        <taxon>Eukaryota</taxon>
        <taxon>Metazoa</taxon>
        <taxon>Ecdysozoa</taxon>
        <taxon>Arthropoda</taxon>
        <taxon>Chelicerata</taxon>
        <taxon>Arachnida</taxon>
        <taxon>Acari</taxon>
        <taxon>Acariformes</taxon>
        <taxon>Trombidiformes</taxon>
        <taxon>Prostigmata</taxon>
        <taxon>Eupodina</taxon>
        <taxon>Eriophyoidea</taxon>
        <taxon>Eriophyidae</taxon>
        <taxon>Eriophyinae</taxon>
        <taxon>Aceriini</taxon>
        <taxon>Aceria</taxon>
    </lineage>
</organism>
<proteinExistence type="inferred from homology"/>
<evidence type="ECO:0000256" key="7">
    <source>
        <dbReference type="ARBA" id="ARBA00022723"/>
    </source>
</evidence>
<dbReference type="GO" id="GO:0004722">
    <property type="term" value="F:protein serine/threonine phosphatase activity"/>
    <property type="evidence" value="ECO:0007669"/>
    <property type="project" value="UniProtKB-EC"/>
</dbReference>
<dbReference type="InterPro" id="IPR041867">
    <property type="entry name" value="MPP_CSTP1"/>
</dbReference>
<dbReference type="GO" id="GO:0005737">
    <property type="term" value="C:cytoplasm"/>
    <property type="evidence" value="ECO:0007669"/>
    <property type="project" value="UniProtKB-SubCell"/>
</dbReference>
<evidence type="ECO:0000256" key="2">
    <source>
        <dbReference type="ARBA" id="ARBA00004496"/>
    </source>
</evidence>
<feature type="domain" description="Calcineurin-like phosphoesterase" evidence="13">
    <location>
        <begin position="132"/>
        <end position="308"/>
    </location>
</feature>
<evidence type="ECO:0000256" key="11">
    <source>
        <dbReference type="ARBA" id="ARBA00048336"/>
    </source>
</evidence>
<keyword evidence="6" id="KW-0963">Cytoplasm</keyword>
<comment type="cofactor">
    <cofactor evidence="1">
        <name>a divalent metal cation</name>
        <dbReference type="ChEBI" id="CHEBI:60240"/>
    </cofactor>
</comment>
<protein>
    <recommendedName>
        <fullName evidence="5">Serine/threonine-protein phosphatase CPPED1</fullName>
        <ecNumber evidence="4">3.1.3.16</ecNumber>
    </recommendedName>
    <alternativeName>
        <fullName evidence="9">Calcineurin-like phosphoesterase domain-containing protein 1</fullName>
    </alternativeName>
</protein>
<feature type="compositionally biased region" description="Low complexity" evidence="12">
    <location>
        <begin position="32"/>
        <end position="42"/>
    </location>
</feature>
<evidence type="ECO:0000256" key="5">
    <source>
        <dbReference type="ARBA" id="ARBA00013356"/>
    </source>
</evidence>
<evidence type="ECO:0000256" key="6">
    <source>
        <dbReference type="ARBA" id="ARBA00022490"/>
    </source>
</evidence>
<accession>A0A6G1S612</accession>
<dbReference type="InterPro" id="IPR029052">
    <property type="entry name" value="Metallo-depent_PP-like"/>
</dbReference>
<comment type="similarity">
    <text evidence="3">Belongs to the metallophosphoesterase superfamily. CPPED1 family.</text>
</comment>
<dbReference type="AlphaFoldDB" id="A0A6G1S612"/>
<evidence type="ECO:0000256" key="9">
    <source>
        <dbReference type="ARBA" id="ARBA00032900"/>
    </source>
</evidence>
<feature type="region of interest" description="Disordered" evidence="12">
    <location>
        <begin position="25"/>
        <end position="56"/>
    </location>
</feature>
<dbReference type="EMBL" id="GGYP01000631">
    <property type="protein sequence ID" value="MDE45402.1"/>
    <property type="molecule type" value="Transcribed_RNA"/>
</dbReference>
<dbReference type="PANTHER" id="PTHR43143:SF1">
    <property type="entry name" value="SERINE_THREONINE-PROTEIN PHOSPHATASE CPPED1"/>
    <property type="match status" value="1"/>
</dbReference>
<gene>
    <name evidence="14" type="primary">CPPED1</name>
    <name evidence="14" type="ORF">g.19192</name>
</gene>